<dbReference type="PROSITE" id="PS50931">
    <property type="entry name" value="HTH_LYSR"/>
    <property type="match status" value="1"/>
</dbReference>
<dbReference type="SUPFAM" id="SSF53850">
    <property type="entry name" value="Periplasmic binding protein-like II"/>
    <property type="match status" value="1"/>
</dbReference>
<keyword evidence="3 6" id="KW-0238">DNA-binding</keyword>
<dbReference type="EMBL" id="JACBZP010000001">
    <property type="protein sequence ID" value="NYI66910.1"/>
    <property type="molecule type" value="Genomic_DNA"/>
</dbReference>
<dbReference type="PRINTS" id="PR00039">
    <property type="entry name" value="HTHLYSR"/>
</dbReference>
<dbReference type="Proteomes" id="UP000539111">
    <property type="component" value="Unassembled WGS sequence"/>
</dbReference>
<evidence type="ECO:0000313" key="6">
    <source>
        <dbReference type="EMBL" id="NYI66910.1"/>
    </source>
</evidence>
<dbReference type="PANTHER" id="PTHR30346">
    <property type="entry name" value="TRANSCRIPTIONAL DUAL REGULATOR HCAR-RELATED"/>
    <property type="match status" value="1"/>
</dbReference>
<comment type="similarity">
    <text evidence="1">Belongs to the LysR transcriptional regulatory family.</text>
</comment>
<dbReference type="PANTHER" id="PTHR30346:SF0">
    <property type="entry name" value="HCA OPERON TRANSCRIPTIONAL ACTIVATOR HCAR"/>
    <property type="match status" value="1"/>
</dbReference>
<dbReference type="InterPro" id="IPR036388">
    <property type="entry name" value="WH-like_DNA-bd_sf"/>
</dbReference>
<dbReference type="AlphaFoldDB" id="A0A7Z0D1V0"/>
<dbReference type="SUPFAM" id="SSF46785">
    <property type="entry name" value="Winged helix' DNA-binding domain"/>
    <property type="match status" value="1"/>
</dbReference>
<evidence type="ECO:0000256" key="1">
    <source>
        <dbReference type="ARBA" id="ARBA00009437"/>
    </source>
</evidence>
<dbReference type="InterPro" id="IPR005119">
    <property type="entry name" value="LysR_subst-bd"/>
</dbReference>
<dbReference type="GO" id="GO:0003700">
    <property type="term" value="F:DNA-binding transcription factor activity"/>
    <property type="evidence" value="ECO:0007669"/>
    <property type="project" value="InterPro"/>
</dbReference>
<accession>A0A7Z0D1V0</accession>
<comment type="caution">
    <text evidence="6">The sequence shown here is derived from an EMBL/GenBank/DDBJ whole genome shotgun (WGS) entry which is preliminary data.</text>
</comment>
<reference evidence="6 7" key="1">
    <citation type="submission" date="2020-07" db="EMBL/GenBank/DDBJ databases">
        <title>Sequencing the genomes of 1000 actinobacteria strains.</title>
        <authorList>
            <person name="Klenk H.-P."/>
        </authorList>
    </citation>
    <scope>NUCLEOTIDE SEQUENCE [LARGE SCALE GENOMIC DNA]</scope>
    <source>
        <strain evidence="6 7">DSM 26341</strain>
    </source>
</reference>
<dbReference type="Pfam" id="PF00126">
    <property type="entry name" value="HTH_1"/>
    <property type="match status" value="1"/>
</dbReference>
<dbReference type="GO" id="GO:0003677">
    <property type="term" value="F:DNA binding"/>
    <property type="evidence" value="ECO:0007669"/>
    <property type="project" value="UniProtKB-KW"/>
</dbReference>
<gene>
    <name evidence="6" type="ORF">BJY26_001216</name>
</gene>
<name>A0A7Z0D1V0_9MICO</name>
<sequence>MSDITLRQLEYFVTVVDTGSVTAAAREANISQAAASMAMGQLEHVLGVELLIRKRSKGIAPTSAGRELADRARRILSLTGEIDAAVSGNWAEMRGELRLDITFLYSLQRIDGIDRQTIAPVRLHLMLAADHRFAARESVSFRELADEHAILLDVPPTIERVTAMIRHAGVDPKLRWPSTNMETIRSLVARGLGYSVVNSRPKTGVAFDGNSVVYVPVSDELPVNTIMAALPPGVRPPRRVDEAIRICRDHYAP</sequence>
<feature type="domain" description="HTH lysR-type" evidence="5">
    <location>
        <begin position="4"/>
        <end position="62"/>
    </location>
</feature>
<dbReference type="Pfam" id="PF03466">
    <property type="entry name" value="LysR_substrate"/>
    <property type="match status" value="1"/>
</dbReference>
<dbReference type="InterPro" id="IPR000847">
    <property type="entry name" value="LysR_HTH_N"/>
</dbReference>
<proteinExistence type="inferred from homology"/>
<dbReference type="RefSeq" id="WP_179426561.1">
    <property type="nucleotide sequence ID" value="NZ_JACBZP010000001.1"/>
</dbReference>
<evidence type="ECO:0000256" key="3">
    <source>
        <dbReference type="ARBA" id="ARBA00023125"/>
    </source>
</evidence>
<organism evidence="6 7">
    <name type="scientific">Spelaeicoccus albus</name>
    <dbReference type="NCBI Taxonomy" id="1280376"/>
    <lineage>
        <taxon>Bacteria</taxon>
        <taxon>Bacillati</taxon>
        <taxon>Actinomycetota</taxon>
        <taxon>Actinomycetes</taxon>
        <taxon>Micrococcales</taxon>
        <taxon>Brevibacteriaceae</taxon>
        <taxon>Spelaeicoccus</taxon>
    </lineage>
</organism>
<protein>
    <submittedName>
        <fullName evidence="6">DNA-binding transcriptional LysR family regulator</fullName>
    </submittedName>
</protein>
<keyword evidence="7" id="KW-1185">Reference proteome</keyword>
<dbReference type="InterPro" id="IPR036390">
    <property type="entry name" value="WH_DNA-bd_sf"/>
</dbReference>
<keyword evidence="2" id="KW-0805">Transcription regulation</keyword>
<dbReference type="Gene3D" id="1.10.10.10">
    <property type="entry name" value="Winged helix-like DNA-binding domain superfamily/Winged helix DNA-binding domain"/>
    <property type="match status" value="1"/>
</dbReference>
<dbReference type="GO" id="GO:0032993">
    <property type="term" value="C:protein-DNA complex"/>
    <property type="evidence" value="ECO:0007669"/>
    <property type="project" value="TreeGrafter"/>
</dbReference>
<evidence type="ECO:0000256" key="2">
    <source>
        <dbReference type="ARBA" id="ARBA00023015"/>
    </source>
</evidence>
<evidence type="ECO:0000313" key="7">
    <source>
        <dbReference type="Proteomes" id="UP000539111"/>
    </source>
</evidence>
<evidence type="ECO:0000256" key="4">
    <source>
        <dbReference type="ARBA" id="ARBA00023163"/>
    </source>
</evidence>
<evidence type="ECO:0000259" key="5">
    <source>
        <dbReference type="PROSITE" id="PS50931"/>
    </source>
</evidence>
<dbReference type="Gene3D" id="3.40.190.10">
    <property type="entry name" value="Periplasmic binding protein-like II"/>
    <property type="match status" value="1"/>
</dbReference>
<keyword evidence="4" id="KW-0804">Transcription</keyword>
<dbReference type="FunFam" id="1.10.10.10:FF:000001">
    <property type="entry name" value="LysR family transcriptional regulator"/>
    <property type="match status" value="1"/>
</dbReference>